<dbReference type="InterPro" id="IPR003953">
    <property type="entry name" value="FAD-dep_OxRdtase_2_FAD-bd"/>
</dbReference>
<sequence>MVSNSSRHRGHIDVLVVGGGPAGLRAALILGRCHRQVLLCEESRAIERRMRFTTGRGRVTNLPAKVSAFGRSCSNN</sequence>
<keyword evidence="5" id="KW-1185">Reference proteome</keyword>
<dbReference type="Gene3D" id="3.50.50.60">
    <property type="entry name" value="FAD/NAD(P)-binding domain"/>
    <property type="match status" value="1"/>
</dbReference>
<evidence type="ECO:0000256" key="2">
    <source>
        <dbReference type="ARBA" id="ARBA00023002"/>
    </source>
</evidence>
<name>A0A7C9VG50_9BRAD</name>
<reference evidence="4" key="1">
    <citation type="submission" date="2020-02" db="EMBL/GenBank/DDBJ databases">
        <title>Draft genome sequence of Candidatus Afipia apatlaquensis IBT-C3, a potential strain for decolorization of textile dyes.</title>
        <authorList>
            <person name="Sanchez-Reyes A."/>
            <person name="Breton-Deval L."/>
            <person name="Mangelson H."/>
            <person name="Sanchez-Flores A."/>
        </authorList>
    </citation>
    <scope>NUCLEOTIDE SEQUENCE [LARGE SCALE GENOMIC DNA]</scope>
    <source>
        <strain evidence="4">IBT-C3</strain>
    </source>
</reference>
<dbReference type="Pfam" id="PF00890">
    <property type="entry name" value="FAD_binding_2"/>
    <property type="match status" value="1"/>
</dbReference>
<accession>A0A7C9VG50</accession>
<dbReference type="GO" id="GO:0016491">
    <property type="term" value="F:oxidoreductase activity"/>
    <property type="evidence" value="ECO:0007669"/>
    <property type="project" value="UniProtKB-KW"/>
</dbReference>
<gene>
    <name evidence="4" type="ORF">G4V63_17755</name>
</gene>
<keyword evidence="1" id="KW-0285">Flavoprotein</keyword>
<dbReference type="AlphaFoldDB" id="A0A7C9VG50"/>
<proteinExistence type="predicted"/>
<dbReference type="InterPro" id="IPR036188">
    <property type="entry name" value="FAD/NAD-bd_sf"/>
</dbReference>
<protein>
    <submittedName>
        <fullName evidence="4">FAD-binding protein</fullName>
    </submittedName>
</protein>
<evidence type="ECO:0000259" key="3">
    <source>
        <dbReference type="Pfam" id="PF00890"/>
    </source>
</evidence>
<evidence type="ECO:0000256" key="1">
    <source>
        <dbReference type="ARBA" id="ARBA00022630"/>
    </source>
</evidence>
<dbReference type="Proteomes" id="UP000480266">
    <property type="component" value="Unassembled WGS sequence"/>
</dbReference>
<organism evidence="4 5">
    <name type="scientific">Candidatus Afipia apatlaquensis</name>
    <dbReference type="NCBI Taxonomy" id="2712852"/>
    <lineage>
        <taxon>Bacteria</taxon>
        <taxon>Pseudomonadati</taxon>
        <taxon>Pseudomonadota</taxon>
        <taxon>Alphaproteobacteria</taxon>
        <taxon>Hyphomicrobiales</taxon>
        <taxon>Nitrobacteraceae</taxon>
        <taxon>Afipia</taxon>
    </lineage>
</organism>
<feature type="domain" description="FAD-dependent oxidoreductase 2 FAD-binding" evidence="3">
    <location>
        <begin position="13"/>
        <end position="45"/>
    </location>
</feature>
<keyword evidence="2" id="KW-0560">Oxidoreductase</keyword>
<comment type="caution">
    <text evidence="4">The sequence shown here is derived from an EMBL/GenBank/DDBJ whole genome shotgun (WGS) entry which is preliminary data.</text>
</comment>
<evidence type="ECO:0000313" key="5">
    <source>
        <dbReference type="Proteomes" id="UP000480266"/>
    </source>
</evidence>
<dbReference type="SUPFAM" id="SSF51905">
    <property type="entry name" value="FAD/NAD(P)-binding domain"/>
    <property type="match status" value="1"/>
</dbReference>
<evidence type="ECO:0000313" key="4">
    <source>
        <dbReference type="EMBL" id="NGX96987.1"/>
    </source>
</evidence>
<dbReference type="EMBL" id="JAAMRR010000904">
    <property type="protein sequence ID" value="NGX96987.1"/>
    <property type="molecule type" value="Genomic_DNA"/>
</dbReference>